<dbReference type="KEGG" id="lbc:LACBIDRAFT_326637"/>
<keyword evidence="8" id="KW-1185">Reference proteome</keyword>
<accession>B0D9A9</accession>
<keyword evidence="3" id="KW-0863">Zinc-finger</keyword>
<organism evidence="8">
    <name type="scientific">Laccaria bicolor (strain S238N-H82 / ATCC MYA-4686)</name>
    <name type="common">Bicoloured deceiver</name>
    <name type="synonym">Laccaria laccata var. bicolor</name>
    <dbReference type="NCBI Taxonomy" id="486041"/>
    <lineage>
        <taxon>Eukaryota</taxon>
        <taxon>Fungi</taxon>
        <taxon>Dikarya</taxon>
        <taxon>Basidiomycota</taxon>
        <taxon>Agaricomycotina</taxon>
        <taxon>Agaricomycetes</taxon>
        <taxon>Agaricomycetidae</taxon>
        <taxon>Agaricales</taxon>
        <taxon>Agaricineae</taxon>
        <taxon>Hydnangiaceae</taxon>
        <taxon>Laccaria</taxon>
    </lineage>
</organism>
<dbReference type="InParanoid" id="B0D9A9"/>
<dbReference type="PANTHER" id="PTHR46481:SF10">
    <property type="entry name" value="ZINC FINGER BED DOMAIN-CONTAINING PROTEIN 39"/>
    <property type="match status" value="1"/>
</dbReference>
<proteinExistence type="predicted"/>
<dbReference type="AlphaFoldDB" id="B0D9A9"/>
<dbReference type="GO" id="GO:0046983">
    <property type="term" value="F:protein dimerization activity"/>
    <property type="evidence" value="ECO:0007669"/>
    <property type="project" value="InterPro"/>
</dbReference>
<dbReference type="InterPro" id="IPR052035">
    <property type="entry name" value="ZnF_BED_domain_contain"/>
</dbReference>
<dbReference type="InterPro" id="IPR012337">
    <property type="entry name" value="RNaseH-like_sf"/>
</dbReference>
<dbReference type="OrthoDB" id="3262464at2759"/>
<dbReference type="GeneID" id="6075782"/>
<dbReference type="GO" id="GO:0008270">
    <property type="term" value="F:zinc ion binding"/>
    <property type="evidence" value="ECO:0007669"/>
    <property type="project" value="UniProtKB-KW"/>
</dbReference>
<evidence type="ECO:0000256" key="1">
    <source>
        <dbReference type="ARBA" id="ARBA00004123"/>
    </source>
</evidence>
<comment type="subcellular location">
    <subcellularLocation>
        <location evidence="1">Nucleus</location>
    </subcellularLocation>
</comment>
<dbReference type="GO" id="GO:0005634">
    <property type="term" value="C:nucleus"/>
    <property type="evidence" value="ECO:0007669"/>
    <property type="project" value="UniProtKB-SubCell"/>
</dbReference>
<dbReference type="PANTHER" id="PTHR46481">
    <property type="entry name" value="ZINC FINGER BED DOMAIN-CONTAINING PROTEIN 4"/>
    <property type="match status" value="1"/>
</dbReference>
<dbReference type="Proteomes" id="UP000001194">
    <property type="component" value="Unassembled WGS sequence"/>
</dbReference>
<evidence type="ECO:0000256" key="3">
    <source>
        <dbReference type="ARBA" id="ARBA00022771"/>
    </source>
</evidence>
<name>B0D9A9_LACBS</name>
<keyword evidence="5" id="KW-0539">Nucleus</keyword>
<gene>
    <name evidence="7" type="ORF">LACBIDRAFT_326637</name>
</gene>
<dbReference type="InterPro" id="IPR008906">
    <property type="entry name" value="HATC_C_dom"/>
</dbReference>
<dbReference type="EMBL" id="DS547100">
    <property type="protein sequence ID" value="EDR08985.1"/>
    <property type="molecule type" value="Genomic_DNA"/>
</dbReference>
<sequence length="262" mass="30119">MRESIIKAWHAYFKVLKQELAGGHWTLDNCSLNNAFLRELELLLRPRDVEFNHKENHIRCFPHVTNICSNHVIDAFTDITLLIGIDWATTYYKKMDDSPAYVIAMFLNPSIRFDDTGSLTMLPGPPCENTMTVFMDKFNNLHPAISDKTHPILYAMALDYLPIQASSVPSERVFSSSAETDTKRRNRIHPVLMEALQMLKFSLKQQRLNFMEGWAVTEDELEYYTDDNEDSVDLLGKLTSEITEDGIDIDEVIHVIGQDDED</sequence>
<evidence type="ECO:0000256" key="2">
    <source>
        <dbReference type="ARBA" id="ARBA00022723"/>
    </source>
</evidence>
<keyword evidence="4" id="KW-0862">Zinc</keyword>
<reference evidence="7 8" key="1">
    <citation type="journal article" date="2008" name="Nature">
        <title>The genome of Laccaria bicolor provides insights into mycorrhizal symbiosis.</title>
        <authorList>
            <person name="Martin F."/>
            <person name="Aerts A."/>
            <person name="Ahren D."/>
            <person name="Brun A."/>
            <person name="Danchin E.G.J."/>
            <person name="Duchaussoy F."/>
            <person name="Gibon J."/>
            <person name="Kohler A."/>
            <person name="Lindquist E."/>
            <person name="Pereda V."/>
            <person name="Salamov A."/>
            <person name="Shapiro H.J."/>
            <person name="Wuyts J."/>
            <person name="Blaudez D."/>
            <person name="Buee M."/>
            <person name="Brokstein P."/>
            <person name="Canbaeck B."/>
            <person name="Cohen D."/>
            <person name="Courty P.E."/>
            <person name="Coutinho P.M."/>
            <person name="Delaruelle C."/>
            <person name="Detter J.C."/>
            <person name="Deveau A."/>
            <person name="DiFazio S."/>
            <person name="Duplessis S."/>
            <person name="Fraissinet-Tachet L."/>
            <person name="Lucic E."/>
            <person name="Frey-Klett P."/>
            <person name="Fourrey C."/>
            <person name="Feussner I."/>
            <person name="Gay G."/>
            <person name="Grimwood J."/>
            <person name="Hoegger P.J."/>
            <person name="Jain P."/>
            <person name="Kilaru S."/>
            <person name="Labbe J."/>
            <person name="Lin Y.C."/>
            <person name="Legue V."/>
            <person name="Le Tacon F."/>
            <person name="Marmeisse R."/>
            <person name="Melayah D."/>
            <person name="Montanini B."/>
            <person name="Muratet M."/>
            <person name="Nehls U."/>
            <person name="Niculita-Hirzel H."/>
            <person name="Oudot-Le Secq M.P."/>
            <person name="Peter M."/>
            <person name="Quesneville H."/>
            <person name="Rajashekar B."/>
            <person name="Reich M."/>
            <person name="Rouhier N."/>
            <person name="Schmutz J."/>
            <person name="Yin T."/>
            <person name="Chalot M."/>
            <person name="Henrissat B."/>
            <person name="Kuees U."/>
            <person name="Lucas S."/>
            <person name="Van de Peer Y."/>
            <person name="Podila G.K."/>
            <person name="Polle A."/>
            <person name="Pukkila P.J."/>
            <person name="Richardson P.M."/>
            <person name="Rouze P."/>
            <person name="Sanders I.R."/>
            <person name="Stajich J.E."/>
            <person name="Tunlid A."/>
            <person name="Tuskan G."/>
            <person name="Grigoriev I.V."/>
        </authorList>
    </citation>
    <scope>NUCLEOTIDE SEQUENCE [LARGE SCALE GENOMIC DNA]</scope>
    <source>
        <strain evidence="8">S238N-H82 / ATCC MYA-4686</strain>
    </source>
</reference>
<evidence type="ECO:0000256" key="4">
    <source>
        <dbReference type="ARBA" id="ARBA00022833"/>
    </source>
</evidence>
<dbReference type="SUPFAM" id="SSF53098">
    <property type="entry name" value="Ribonuclease H-like"/>
    <property type="match status" value="1"/>
</dbReference>
<protein>
    <submittedName>
        <fullName evidence="7">Predicted protein</fullName>
    </submittedName>
</protein>
<feature type="domain" description="HAT C-terminal dimerisation" evidence="6">
    <location>
        <begin position="150"/>
        <end position="201"/>
    </location>
</feature>
<keyword evidence="2" id="KW-0479">Metal-binding</keyword>
<dbReference type="RefSeq" id="XP_001880298.1">
    <property type="nucleotide sequence ID" value="XM_001880263.1"/>
</dbReference>
<evidence type="ECO:0000313" key="7">
    <source>
        <dbReference type="EMBL" id="EDR08985.1"/>
    </source>
</evidence>
<dbReference type="Pfam" id="PF05699">
    <property type="entry name" value="Dimer_Tnp_hAT"/>
    <property type="match status" value="1"/>
</dbReference>
<evidence type="ECO:0000259" key="6">
    <source>
        <dbReference type="Pfam" id="PF05699"/>
    </source>
</evidence>
<evidence type="ECO:0000256" key="5">
    <source>
        <dbReference type="ARBA" id="ARBA00023242"/>
    </source>
</evidence>
<evidence type="ECO:0000313" key="8">
    <source>
        <dbReference type="Proteomes" id="UP000001194"/>
    </source>
</evidence>
<dbReference type="HOGENOM" id="CLU_1061975_0_0_1"/>